<accession>A0A1I8JPI3</accession>
<name>A0A1I8JPI3_9PLAT</name>
<keyword evidence="1" id="KW-1185">Reference proteome</keyword>
<protein>
    <submittedName>
        <fullName evidence="2">Uncharacterized protein</fullName>
    </submittedName>
</protein>
<dbReference type="AlphaFoldDB" id="A0A1I8JPI3"/>
<evidence type="ECO:0000313" key="2">
    <source>
        <dbReference type="WBParaSite" id="snap_masked-unitig_28231-processed-gene-0.0-mRNA-1"/>
    </source>
</evidence>
<organism evidence="1 2">
    <name type="scientific">Macrostomum lignano</name>
    <dbReference type="NCBI Taxonomy" id="282301"/>
    <lineage>
        <taxon>Eukaryota</taxon>
        <taxon>Metazoa</taxon>
        <taxon>Spiralia</taxon>
        <taxon>Lophotrochozoa</taxon>
        <taxon>Platyhelminthes</taxon>
        <taxon>Rhabditophora</taxon>
        <taxon>Macrostomorpha</taxon>
        <taxon>Macrostomida</taxon>
        <taxon>Macrostomidae</taxon>
        <taxon>Macrostomum</taxon>
    </lineage>
</organism>
<dbReference type="Proteomes" id="UP000095280">
    <property type="component" value="Unplaced"/>
</dbReference>
<proteinExistence type="predicted"/>
<dbReference type="WBParaSite" id="snap_masked-unitig_28231-processed-gene-0.0-mRNA-1">
    <property type="protein sequence ID" value="snap_masked-unitig_28231-processed-gene-0.0-mRNA-1"/>
    <property type="gene ID" value="snap_masked-unitig_28231-processed-gene-0.0"/>
</dbReference>
<evidence type="ECO:0000313" key="1">
    <source>
        <dbReference type="Proteomes" id="UP000095280"/>
    </source>
</evidence>
<sequence>MAKEGEEAKVEVDLVNRDHQPAQWSPEGRLRGTSWASRSTRTPSTACGALLTAASLAARTAATSLSASCRACASPCAWGCTFAMVAFSNIWCITPCTQGLQDLHQRVSGRCGRPTGTLRGRRVQGLRLLSSAGSRSNRARLLPTARKAAAWSLAA</sequence>
<reference evidence="2" key="1">
    <citation type="submission" date="2016-11" db="UniProtKB">
        <authorList>
            <consortium name="WormBaseParasite"/>
        </authorList>
    </citation>
    <scope>IDENTIFICATION</scope>
</reference>